<dbReference type="AlphaFoldDB" id="A0A515D9F9"/>
<evidence type="ECO:0000313" key="3">
    <source>
        <dbReference type="EMBL" id="QDL37039.1"/>
    </source>
</evidence>
<dbReference type="OrthoDB" id="5298561at2"/>
<organism evidence="3 4">
    <name type="scientific">Rhodoferax sediminis</name>
    <dbReference type="NCBI Taxonomy" id="2509614"/>
    <lineage>
        <taxon>Bacteria</taxon>
        <taxon>Pseudomonadati</taxon>
        <taxon>Pseudomonadota</taxon>
        <taxon>Betaproteobacteria</taxon>
        <taxon>Burkholderiales</taxon>
        <taxon>Comamonadaceae</taxon>
        <taxon>Rhodoferax</taxon>
    </lineage>
</organism>
<evidence type="ECO:0000256" key="2">
    <source>
        <dbReference type="SAM" id="SignalP"/>
    </source>
</evidence>
<feature type="signal peptide" evidence="2">
    <location>
        <begin position="1"/>
        <end position="23"/>
    </location>
</feature>
<dbReference type="KEGG" id="rhf:EUB48_06890"/>
<evidence type="ECO:0000313" key="4">
    <source>
        <dbReference type="Proteomes" id="UP000316798"/>
    </source>
</evidence>
<dbReference type="RefSeq" id="WP_142818200.1">
    <property type="nucleotide sequence ID" value="NZ_CP035503.1"/>
</dbReference>
<proteinExistence type="predicted"/>
<dbReference type="Proteomes" id="UP000316798">
    <property type="component" value="Chromosome"/>
</dbReference>
<keyword evidence="4" id="KW-1185">Reference proteome</keyword>
<feature type="compositionally biased region" description="Basic and acidic residues" evidence="1">
    <location>
        <begin position="143"/>
        <end position="157"/>
    </location>
</feature>
<sequence length="166" mass="17721">MKKALLISLLPFASVLLAASSFAQSQIYRCGNEYTNNASDAKARGCKPFAGGNITIVPGTRPSTAAAPARAGAAPQPRVGAADQRARDADARAILESELSKAQARQTDLLAQYNNGQPEMLGPEHRNHQKYLDRVAELKASIDRNQSDIDGIQRELSRLPAPAAAQ</sequence>
<keyword evidence="2" id="KW-0732">Signal</keyword>
<name>A0A515D9F9_9BURK</name>
<protein>
    <submittedName>
        <fullName evidence="3">Uncharacterized protein</fullName>
    </submittedName>
</protein>
<feature type="compositionally biased region" description="Low complexity" evidence="1">
    <location>
        <begin position="61"/>
        <end position="83"/>
    </location>
</feature>
<gene>
    <name evidence="3" type="ORF">EUB48_06890</name>
</gene>
<feature type="region of interest" description="Disordered" evidence="1">
    <location>
        <begin position="143"/>
        <end position="166"/>
    </location>
</feature>
<reference evidence="3 4" key="1">
    <citation type="submission" date="2019-01" db="EMBL/GenBank/DDBJ databases">
        <title>Genomic insights into a novel species Rhodoferax sp.</title>
        <authorList>
            <person name="Jin L."/>
        </authorList>
    </citation>
    <scope>NUCLEOTIDE SEQUENCE [LARGE SCALE GENOMIC DNA]</scope>
    <source>
        <strain evidence="3 4">CHu59-6-5</strain>
    </source>
</reference>
<evidence type="ECO:0000256" key="1">
    <source>
        <dbReference type="SAM" id="MobiDB-lite"/>
    </source>
</evidence>
<feature type="region of interest" description="Disordered" evidence="1">
    <location>
        <begin position="61"/>
        <end position="87"/>
    </location>
</feature>
<accession>A0A515D9F9</accession>
<feature type="chain" id="PRO_5022044475" evidence="2">
    <location>
        <begin position="24"/>
        <end position="166"/>
    </location>
</feature>
<dbReference type="EMBL" id="CP035503">
    <property type="protein sequence ID" value="QDL37039.1"/>
    <property type="molecule type" value="Genomic_DNA"/>
</dbReference>